<evidence type="ECO:0000313" key="3">
    <source>
        <dbReference type="Proteomes" id="UP000509346"/>
    </source>
</evidence>
<feature type="compositionally biased region" description="Basic and acidic residues" evidence="1">
    <location>
        <begin position="1"/>
        <end position="17"/>
    </location>
</feature>
<accession>A0A7D5P7V7</accession>
<dbReference type="EMBL" id="CP058909">
    <property type="protein sequence ID" value="QLH81421.1"/>
    <property type="molecule type" value="Genomic_DNA"/>
</dbReference>
<dbReference type="RefSeq" id="WP_179921400.1">
    <property type="nucleotide sequence ID" value="NZ_CP058909.1"/>
</dbReference>
<proteinExistence type="predicted"/>
<protein>
    <submittedName>
        <fullName evidence="2">Uncharacterized protein</fullName>
    </submittedName>
</protein>
<dbReference type="GeneID" id="56082360"/>
<evidence type="ECO:0000256" key="1">
    <source>
        <dbReference type="SAM" id="MobiDB-lite"/>
    </source>
</evidence>
<feature type="region of interest" description="Disordered" evidence="1">
    <location>
        <begin position="1"/>
        <end position="69"/>
    </location>
</feature>
<sequence>MVSRADGRRPNGRERRPAKAGYGAVPAGGPDGVRGPGTRADADSSGAAGSERTDGRPGYGAATYGSPGE</sequence>
<reference evidence="2 3" key="1">
    <citation type="submission" date="2020-07" db="EMBL/GenBank/DDBJ databases">
        <title>Halosimplex litoreum sp. nov. and Halosimplex rubrum sp. nov., isolated from different salt environments.</title>
        <authorList>
            <person name="Cui H."/>
        </authorList>
    </citation>
    <scope>NUCLEOTIDE SEQUENCE [LARGE SCALE GENOMIC DNA]</scope>
    <source>
        <strain evidence="2 3">R2</strain>
    </source>
</reference>
<evidence type="ECO:0000313" key="2">
    <source>
        <dbReference type="EMBL" id="QLH81421.1"/>
    </source>
</evidence>
<organism evidence="2 3">
    <name type="scientific">Halosimplex pelagicum</name>
    <dbReference type="NCBI Taxonomy" id="869886"/>
    <lineage>
        <taxon>Archaea</taxon>
        <taxon>Methanobacteriati</taxon>
        <taxon>Methanobacteriota</taxon>
        <taxon>Stenosarchaea group</taxon>
        <taxon>Halobacteria</taxon>
        <taxon>Halobacteriales</taxon>
        <taxon>Haloarculaceae</taxon>
        <taxon>Halosimplex</taxon>
    </lineage>
</organism>
<dbReference type="KEGG" id="hpel:HZS54_07185"/>
<dbReference type="AlphaFoldDB" id="A0A7D5P7V7"/>
<dbReference type="Proteomes" id="UP000509346">
    <property type="component" value="Chromosome"/>
</dbReference>
<keyword evidence="3" id="KW-1185">Reference proteome</keyword>
<name>A0A7D5P7V7_9EURY</name>
<gene>
    <name evidence="2" type="ORF">HZS54_07185</name>
</gene>